<dbReference type="GO" id="GO:0004020">
    <property type="term" value="F:adenylylsulfate kinase activity"/>
    <property type="evidence" value="ECO:0007669"/>
    <property type="project" value="InterPro"/>
</dbReference>
<feature type="domain" description="APS kinase" evidence="2">
    <location>
        <begin position="13"/>
        <end position="160"/>
    </location>
</feature>
<dbReference type="InterPro" id="IPR059117">
    <property type="entry name" value="APS_kinase_dom"/>
</dbReference>
<dbReference type="GO" id="GO:0019379">
    <property type="term" value="P:sulfate assimilation, phosphoadenylyl sulfate reduction by phosphoadenylyl-sulfate reductase (thioredoxin)"/>
    <property type="evidence" value="ECO:0007669"/>
    <property type="project" value="TreeGrafter"/>
</dbReference>
<dbReference type="OrthoDB" id="9804504at2"/>
<evidence type="ECO:0000313" key="3">
    <source>
        <dbReference type="EMBL" id="AJD02235.1"/>
    </source>
</evidence>
<sequence length="186" mass="21583">MNLENQNNSDQTKGCVIWLTGLAGSGKSFLCKKIYSELKKTHDNIIYLDGDEVRELFDYKDYSKNGRIDVSLKRSKLAQFLSSQSMIVIVSAISMWDEIYLFNRKHIKNYLEIYIKCDLEELIKRDQKQLYTKALNKEIDNVVGIDINFDIPNNADLVLDNSSFNNTEEKIQLILSHFNNKFKGIL</sequence>
<dbReference type="CDD" id="cd02027">
    <property type="entry name" value="APSK"/>
    <property type="match status" value="1"/>
</dbReference>
<accession>A0A0A8HZK6</accession>
<dbReference type="InterPro" id="IPR050512">
    <property type="entry name" value="Sulf_AdTrans/APS_kinase"/>
</dbReference>
<dbReference type="GO" id="GO:0005737">
    <property type="term" value="C:cytoplasm"/>
    <property type="evidence" value="ECO:0007669"/>
    <property type="project" value="TreeGrafter"/>
</dbReference>
<dbReference type="GO" id="GO:0005524">
    <property type="term" value="F:ATP binding"/>
    <property type="evidence" value="ECO:0007669"/>
    <property type="project" value="InterPro"/>
</dbReference>
<dbReference type="Proteomes" id="UP000031130">
    <property type="component" value="Chromosome"/>
</dbReference>
<dbReference type="GO" id="GO:0004781">
    <property type="term" value="F:sulfate adenylyltransferase (ATP) activity"/>
    <property type="evidence" value="ECO:0007669"/>
    <property type="project" value="TreeGrafter"/>
</dbReference>
<dbReference type="PANTHER" id="PTHR42700">
    <property type="entry name" value="SULFATE ADENYLYLTRANSFERASE"/>
    <property type="match status" value="1"/>
</dbReference>
<dbReference type="KEGG" id="cln:UPTC3659_1403"/>
<protein>
    <submittedName>
        <fullName evidence="3">Adenylylsulfate kinase</fullName>
    </submittedName>
</protein>
<gene>
    <name evidence="3" type="ORF">UPTC3659_1403</name>
</gene>
<dbReference type="PANTHER" id="PTHR42700:SF1">
    <property type="entry name" value="SULFATE ADENYLYLTRANSFERASE"/>
    <property type="match status" value="1"/>
</dbReference>
<reference evidence="3 4" key="1">
    <citation type="journal article" date="2014" name="Genome Biol. Evol.">
        <title>Comparative Genomics of the Campylobacter lari Group.</title>
        <authorList>
            <person name="Miller W.G."/>
            <person name="Yee E."/>
            <person name="Chapman M.H."/>
            <person name="Smith T.P."/>
            <person name="Bono J.L."/>
            <person name="Huynh S."/>
            <person name="Parker C.T."/>
            <person name="Vandamme P."/>
            <person name="Luong K."/>
            <person name="Korlach J."/>
        </authorList>
    </citation>
    <scope>NUCLEOTIDE SEQUENCE [LARGE SCALE GENOMIC DNA]</scope>
    <source>
        <strain evidence="4">RM3659</strain>
    </source>
</reference>
<keyword evidence="1" id="KW-0808">Transferase</keyword>
<dbReference type="AlphaFoldDB" id="A0A0A8HZK6"/>
<dbReference type="RefSeq" id="WP_052243305.1">
    <property type="nucleotide sequence ID" value="NZ_CP007775.1"/>
</dbReference>
<dbReference type="Gene3D" id="3.40.50.300">
    <property type="entry name" value="P-loop containing nucleotide triphosphate hydrolases"/>
    <property type="match status" value="1"/>
</dbReference>
<evidence type="ECO:0000313" key="4">
    <source>
        <dbReference type="Proteomes" id="UP000031130"/>
    </source>
</evidence>
<dbReference type="InterPro" id="IPR027417">
    <property type="entry name" value="P-loop_NTPase"/>
</dbReference>
<dbReference type="SUPFAM" id="SSF52540">
    <property type="entry name" value="P-loop containing nucleoside triphosphate hydrolases"/>
    <property type="match status" value="1"/>
</dbReference>
<dbReference type="EMBL" id="CP007775">
    <property type="protein sequence ID" value="AJD02235.1"/>
    <property type="molecule type" value="Genomic_DNA"/>
</dbReference>
<keyword evidence="3" id="KW-0418">Kinase</keyword>
<dbReference type="HOGENOM" id="CLU_046932_2_3_7"/>
<name>A0A0A8HZK6_CAMLA</name>
<dbReference type="Pfam" id="PF01583">
    <property type="entry name" value="APS_kinase"/>
    <property type="match status" value="1"/>
</dbReference>
<evidence type="ECO:0000256" key="1">
    <source>
        <dbReference type="ARBA" id="ARBA00022679"/>
    </source>
</evidence>
<organism evidence="3 4">
    <name type="scientific">Campylobacter lari NCTC 11845</name>
    <dbReference type="NCBI Taxonomy" id="1388749"/>
    <lineage>
        <taxon>Bacteria</taxon>
        <taxon>Pseudomonadati</taxon>
        <taxon>Campylobacterota</taxon>
        <taxon>Epsilonproteobacteria</taxon>
        <taxon>Campylobacterales</taxon>
        <taxon>Campylobacteraceae</taxon>
        <taxon>Campylobacter</taxon>
    </lineage>
</organism>
<dbReference type="NCBIfam" id="NF004041">
    <property type="entry name" value="PRK05541.1"/>
    <property type="match status" value="1"/>
</dbReference>
<proteinExistence type="predicted"/>
<evidence type="ECO:0000259" key="2">
    <source>
        <dbReference type="Pfam" id="PF01583"/>
    </source>
</evidence>
<dbReference type="GO" id="GO:0010134">
    <property type="term" value="P:sulfate assimilation via adenylyl sulfate reduction"/>
    <property type="evidence" value="ECO:0007669"/>
    <property type="project" value="TreeGrafter"/>
</dbReference>